<dbReference type="Proteomes" id="UP000187209">
    <property type="component" value="Unassembled WGS sequence"/>
</dbReference>
<feature type="region of interest" description="Disordered" evidence="2">
    <location>
        <begin position="408"/>
        <end position="430"/>
    </location>
</feature>
<reference evidence="3 4" key="1">
    <citation type="submission" date="2016-11" db="EMBL/GenBank/DDBJ databases">
        <title>The macronuclear genome of Stentor coeruleus: a giant cell with tiny introns.</title>
        <authorList>
            <person name="Slabodnick M."/>
            <person name="Ruby J.G."/>
            <person name="Reiff S.B."/>
            <person name="Swart E.C."/>
            <person name="Gosai S."/>
            <person name="Prabakaran S."/>
            <person name="Witkowska E."/>
            <person name="Larue G.E."/>
            <person name="Fisher S."/>
            <person name="Freeman R.M."/>
            <person name="Gunawardena J."/>
            <person name="Chu W."/>
            <person name="Stover N.A."/>
            <person name="Gregory B.D."/>
            <person name="Nowacki M."/>
            <person name="Derisi J."/>
            <person name="Roy S.W."/>
            <person name="Marshall W.F."/>
            <person name="Sood P."/>
        </authorList>
    </citation>
    <scope>NUCLEOTIDE SEQUENCE [LARGE SCALE GENOMIC DNA]</scope>
    <source>
        <strain evidence="3">WM001</strain>
    </source>
</reference>
<organism evidence="3 4">
    <name type="scientific">Stentor coeruleus</name>
    <dbReference type="NCBI Taxonomy" id="5963"/>
    <lineage>
        <taxon>Eukaryota</taxon>
        <taxon>Sar</taxon>
        <taxon>Alveolata</taxon>
        <taxon>Ciliophora</taxon>
        <taxon>Postciliodesmatophora</taxon>
        <taxon>Heterotrichea</taxon>
        <taxon>Heterotrichida</taxon>
        <taxon>Stentoridae</taxon>
        <taxon>Stentor</taxon>
    </lineage>
</organism>
<sequence>MIRKFDDSEDNPDLSSIIAEPVEYKSNNLAVHKIQDSFESSFLVRNGSESSFISQISNDDPYGMNAKPYALQVLKPYKKSHPLRQEFPQGRPASILKTTFLSEDTVNYNFPKRVEDPLISERKKTKSFIDNSSFTSHTILKSDKNPKFADENSMFIIPKDPSSTKIEDIQNQLLKKDALIETLRMRIAKMVQELEETHRRISNIKKSENDDLIKKVHILSSKCEEYEKRTQELITREEDLCLIISKKEQELNYIEKNKQVSKYDYDKKCEIIHKLENELQKSEDTRKHMEKYNENFQIKLDNINKALEISNNHKNHLEQEVIRLEIIKRTQENEMKVIIDENQKSVGGLTKRLEEALEESKKYQRLHQEVVIKYENLTRDHETLSMKLESFEEKLNQLDKIGTLAEKEHHLRSQSSKIRTEKPPSPHTSDLERQFTFQNVKERASDISFNTAHKKTNSSPCSLRNLIREIMELLGVTNCFEIIPEIKKTISNKKEKKLVRKLSSLVRECFAQDRNKDVTPAQIWRLIKKIFEDYASLKKTGNSDMNLIRQYLGDTNVVERVASLCQENKFLQTFIGKIRYKMRLQPTAPINEIEAALGIY</sequence>
<protein>
    <submittedName>
        <fullName evidence="3">Uncharacterized protein</fullName>
    </submittedName>
</protein>
<keyword evidence="4" id="KW-1185">Reference proteome</keyword>
<proteinExistence type="predicted"/>
<comment type="caution">
    <text evidence="3">The sequence shown here is derived from an EMBL/GenBank/DDBJ whole genome shotgun (WGS) entry which is preliminary data.</text>
</comment>
<name>A0A1R2CQD3_9CILI</name>
<keyword evidence="1" id="KW-0175">Coiled coil</keyword>
<evidence type="ECO:0000256" key="1">
    <source>
        <dbReference type="SAM" id="Coils"/>
    </source>
</evidence>
<dbReference type="EMBL" id="MPUH01000086">
    <property type="protein sequence ID" value="OMJ91212.1"/>
    <property type="molecule type" value="Genomic_DNA"/>
</dbReference>
<gene>
    <name evidence="3" type="ORF">SteCoe_6281</name>
</gene>
<evidence type="ECO:0000313" key="4">
    <source>
        <dbReference type="Proteomes" id="UP000187209"/>
    </source>
</evidence>
<evidence type="ECO:0000313" key="3">
    <source>
        <dbReference type="EMBL" id="OMJ91212.1"/>
    </source>
</evidence>
<feature type="compositionally biased region" description="Basic and acidic residues" evidence="2">
    <location>
        <begin position="418"/>
        <end position="430"/>
    </location>
</feature>
<evidence type="ECO:0000256" key="2">
    <source>
        <dbReference type="SAM" id="MobiDB-lite"/>
    </source>
</evidence>
<feature type="coiled-coil region" evidence="1">
    <location>
        <begin position="180"/>
        <end position="229"/>
    </location>
</feature>
<dbReference type="AlphaFoldDB" id="A0A1R2CQD3"/>
<feature type="coiled-coil region" evidence="1">
    <location>
        <begin position="265"/>
        <end position="401"/>
    </location>
</feature>
<accession>A0A1R2CQD3</accession>